<reference evidence="2" key="1">
    <citation type="submission" date="2018-05" db="EMBL/GenBank/DDBJ databases">
        <authorList>
            <person name="Lanie J.A."/>
            <person name="Ng W.-L."/>
            <person name="Kazmierczak K.M."/>
            <person name="Andrzejewski T.M."/>
            <person name="Davidsen T.M."/>
            <person name="Wayne K.J."/>
            <person name="Tettelin H."/>
            <person name="Glass J.I."/>
            <person name="Rusch D."/>
            <person name="Podicherti R."/>
            <person name="Tsui H.-C.T."/>
            <person name="Winkler M.E."/>
        </authorList>
    </citation>
    <scope>NUCLEOTIDE SEQUENCE</scope>
</reference>
<evidence type="ECO:0000313" key="2">
    <source>
        <dbReference type="EMBL" id="SVB86819.1"/>
    </source>
</evidence>
<dbReference type="EMBL" id="UINC01061344">
    <property type="protein sequence ID" value="SVB86819.1"/>
    <property type="molecule type" value="Genomic_DNA"/>
</dbReference>
<sequence length="95" mass="10048">DGGGPSTSPGAPAWCSTPRLRRPPSRRPTSSISRVKRPSCSRPTPWSSPEGSGPTAPWPTPSRPKDTRCTWSATLPRSGTSRVRCAAAIGWVPPS</sequence>
<gene>
    <name evidence="2" type="ORF">METZ01_LOCUS239673</name>
</gene>
<dbReference type="AlphaFoldDB" id="A0A382HI05"/>
<organism evidence="2">
    <name type="scientific">marine metagenome</name>
    <dbReference type="NCBI Taxonomy" id="408172"/>
    <lineage>
        <taxon>unclassified sequences</taxon>
        <taxon>metagenomes</taxon>
        <taxon>ecological metagenomes</taxon>
    </lineage>
</organism>
<accession>A0A382HI05</accession>
<name>A0A382HI05_9ZZZZ</name>
<feature type="compositionally biased region" description="Polar residues" evidence="1">
    <location>
        <begin position="69"/>
        <end position="80"/>
    </location>
</feature>
<protein>
    <submittedName>
        <fullName evidence="2">Uncharacterized protein</fullName>
    </submittedName>
</protein>
<proteinExistence type="predicted"/>
<evidence type="ECO:0000256" key="1">
    <source>
        <dbReference type="SAM" id="MobiDB-lite"/>
    </source>
</evidence>
<feature type="compositionally biased region" description="Polar residues" evidence="1">
    <location>
        <begin position="41"/>
        <end position="50"/>
    </location>
</feature>
<feature type="compositionally biased region" description="Low complexity" evidence="1">
    <location>
        <begin position="1"/>
        <end position="18"/>
    </location>
</feature>
<feature type="region of interest" description="Disordered" evidence="1">
    <location>
        <begin position="1"/>
        <end position="80"/>
    </location>
</feature>
<feature type="non-terminal residue" evidence="2">
    <location>
        <position position="1"/>
    </location>
</feature>
<feature type="non-terminal residue" evidence="2">
    <location>
        <position position="95"/>
    </location>
</feature>